<feature type="domain" description="DUF8052" evidence="1">
    <location>
        <begin position="4"/>
        <end position="162"/>
    </location>
</feature>
<accession>A0ABS4JZQ5</accession>
<keyword evidence="3" id="KW-1185">Reference proteome</keyword>
<name>A0ABS4JZQ5_9CLOT</name>
<sequence>MKKDYYLNLLNERFQKHFQIKNNQLIMGKTFDIYAKYSEVTGRTFVTQKDIIDKFEVNEHCFIKVLDGVNLETIHGFTEFLKQLTVSFVKPHREHRSTNLTGVIVSEKPITKDIEIFVTKFKYSRYYKLYLQGYSDVRLVVVDLHNKTTITNRKGEDVKKVYLPTP</sequence>
<dbReference type="Pfam" id="PF26226">
    <property type="entry name" value="DUF8052"/>
    <property type="match status" value="1"/>
</dbReference>
<dbReference type="RefSeq" id="WP_021284480.1">
    <property type="nucleotide sequence ID" value="NZ_JAGGLL010000004.1"/>
</dbReference>
<comment type="caution">
    <text evidence="2">The sequence shown here is derived from an EMBL/GenBank/DDBJ whole genome shotgun (WGS) entry which is preliminary data.</text>
</comment>
<proteinExistence type="predicted"/>
<evidence type="ECO:0000259" key="1">
    <source>
        <dbReference type="Pfam" id="PF26226"/>
    </source>
</evidence>
<reference evidence="2 3" key="1">
    <citation type="submission" date="2021-03" db="EMBL/GenBank/DDBJ databases">
        <title>Genomic Encyclopedia of Type Strains, Phase IV (KMG-IV): sequencing the most valuable type-strain genomes for metagenomic binning, comparative biology and taxonomic classification.</title>
        <authorList>
            <person name="Goeker M."/>
        </authorList>
    </citation>
    <scope>NUCLEOTIDE SEQUENCE [LARGE SCALE GENOMIC DNA]</scope>
    <source>
        <strain evidence="2 3">DSM 28650</strain>
    </source>
</reference>
<gene>
    <name evidence="2" type="ORF">J2Z44_000791</name>
</gene>
<dbReference type="EMBL" id="JAGGLL010000004">
    <property type="protein sequence ID" value="MBP2021007.1"/>
    <property type="molecule type" value="Genomic_DNA"/>
</dbReference>
<dbReference type="InterPro" id="IPR058365">
    <property type="entry name" value="DUF8052"/>
</dbReference>
<evidence type="ECO:0000313" key="3">
    <source>
        <dbReference type="Proteomes" id="UP001519308"/>
    </source>
</evidence>
<protein>
    <recommendedName>
        <fullName evidence="1">DUF8052 domain-containing protein</fullName>
    </recommendedName>
</protein>
<dbReference type="Proteomes" id="UP001519308">
    <property type="component" value="Unassembled WGS sequence"/>
</dbReference>
<evidence type="ECO:0000313" key="2">
    <source>
        <dbReference type="EMBL" id="MBP2021007.1"/>
    </source>
</evidence>
<organism evidence="2 3">
    <name type="scientific">Clostridium punense</name>
    <dbReference type="NCBI Taxonomy" id="1054297"/>
    <lineage>
        <taxon>Bacteria</taxon>
        <taxon>Bacillati</taxon>
        <taxon>Bacillota</taxon>
        <taxon>Clostridia</taxon>
        <taxon>Eubacteriales</taxon>
        <taxon>Clostridiaceae</taxon>
        <taxon>Clostridium</taxon>
    </lineage>
</organism>